<keyword evidence="6" id="KW-1185">Reference proteome</keyword>
<dbReference type="RefSeq" id="WP_227530056.1">
    <property type="nucleotide sequence ID" value="NZ_JAGTTM010000001.1"/>
</dbReference>
<evidence type="ECO:0000256" key="1">
    <source>
        <dbReference type="ARBA" id="ARBA00023015"/>
    </source>
</evidence>
<proteinExistence type="predicted"/>
<protein>
    <submittedName>
        <fullName evidence="5">Helix-turn-helix domain-containing protein</fullName>
    </submittedName>
</protein>
<reference evidence="5" key="1">
    <citation type="submission" date="2021-04" db="EMBL/GenBank/DDBJ databases">
        <title>Microbacterium tenobrionis sp. nov. and Microbacterium allomyrinae sp. nov., isolated from larvae of Tenobrio molitor and Allomyrina dichotoma, respectively.</title>
        <authorList>
            <person name="Lee S.D."/>
        </authorList>
    </citation>
    <scope>NUCLEOTIDE SEQUENCE</scope>
    <source>
        <strain evidence="5">YMB-B2</strain>
    </source>
</reference>
<dbReference type="SUPFAM" id="SSF46689">
    <property type="entry name" value="Homeodomain-like"/>
    <property type="match status" value="1"/>
</dbReference>
<evidence type="ECO:0000259" key="4">
    <source>
        <dbReference type="PROSITE" id="PS01124"/>
    </source>
</evidence>
<dbReference type="InterPro" id="IPR035418">
    <property type="entry name" value="AraC-bd_2"/>
</dbReference>
<dbReference type="InterPro" id="IPR020449">
    <property type="entry name" value="Tscrpt_reg_AraC-type_HTH"/>
</dbReference>
<organism evidence="5 6">
    <name type="scientific">Microbacterium tenebrionis</name>
    <dbReference type="NCBI Taxonomy" id="2830665"/>
    <lineage>
        <taxon>Bacteria</taxon>
        <taxon>Bacillati</taxon>
        <taxon>Actinomycetota</taxon>
        <taxon>Actinomycetes</taxon>
        <taxon>Micrococcales</taxon>
        <taxon>Microbacteriaceae</taxon>
        <taxon>Microbacterium</taxon>
    </lineage>
</organism>
<dbReference type="Proteomes" id="UP001139289">
    <property type="component" value="Unassembled WGS sequence"/>
</dbReference>
<gene>
    <name evidence="5" type="ORF">KEC56_04880</name>
</gene>
<dbReference type="EMBL" id="JAGTTM010000001">
    <property type="protein sequence ID" value="MCC2028857.1"/>
    <property type="molecule type" value="Genomic_DNA"/>
</dbReference>
<dbReference type="AlphaFoldDB" id="A0A9X1S029"/>
<evidence type="ECO:0000313" key="6">
    <source>
        <dbReference type="Proteomes" id="UP001139289"/>
    </source>
</evidence>
<dbReference type="Gene3D" id="1.10.10.60">
    <property type="entry name" value="Homeodomain-like"/>
    <property type="match status" value="1"/>
</dbReference>
<keyword evidence="1" id="KW-0805">Transcription regulation</keyword>
<feature type="domain" description="HTH araC/xylS-type" evidence="4">
    <location>
        <begin position="214"/>
        <end position="311"/>
    </location>
</feature>
<dbReference type="InterPro" id="IPR018060">
    <property type="entry name" value="HTH_AraC"/>
</dbReference>
<dbReference type="SMART" id="SM00342">
    <property type="entry name" value="HTH_ARAC"/>
    <property type="match status" value="1"/>
</dbReference>
<evidence type="ECO:0000313" key="5">
    <source>
        <dbReference type="EMBL" id="MCC2028857.1"/>
    </source>
</evidence>
<keyword evidence="3" id="KW-0804">Transcription</keyword>
<keyword evidence="2" id="KW-0238">DNA-binding</keyword>
<dbReference type="PANTHER" id="PTHR46796">
    <property type="entry name" value="HTH-TYPE TRANSCRIPTIONAL ACTIVATOR RHAS-RELATED"/>
    <property type="match status" value="1"/>
</dbReference>
<evidence type="ECO:0000256" key="3">
    <source>
        <dbReference type="ARBA" id="ARBA00023163"/>
    </source>
</evidence>
<dbReference type="PROSITE" id="PS00041">
    <property type="entry name" value="HTH_ARAC_FAMILY_1"/>
    <property type="match status" value="1"/>
</dbReference>
<dbReference type="InterPro" id="IPR009057">
    <property type="entry name" value="Homeodomain-like_sf"/>
</dbReference>
<dbReference type="InterPro" id="IPR050204">
    <property type="entry name" value="AraC_XylS_family_regulators"/>
</dbReference>
<dbReference type="InterPro" id="IPR018062">
    <property type="entry name" value="HTH_AraC-typ_CS"/>
</dbReference>
<dbReference type="Pfam" id="PF12833">
    <property type="entry name" value="HTH_18"/>
    <property type="match status" value="1"/>
</dbReference>
<comment type="caution">
    <text evidence="5">The sequence shown here is derived from an EMBL/GenBank/DDBJ whole genome shotgun (WGS) entry which is preliminary data.</text>
</comment>
<accession>A0A9X1S029</accession>
<dbReference type="GO" id="GO:0043565">
    <property type="term" value="F:sequence-specific DNA binding"/>
    <property type="evidence" value="ECO:0007669"/>
    <property type="project" value="InterPro"/>
</dbReference>
<dbReference type="PANTHER" id="PTHR46796:SF6">
    <property type="entry name" value="ARAC SUBFAMILY"/>
    <property type="match status" value="1"/>
</dbReference>
<dbReference type="PROSITE" id="PS01124">
    <property type="entry name" value="HTH_ARAC_FAMILY_2"/>
    <property type="match status" value="1"/>
</dbReference>
<dbReference type="PRINTS" id="PR00032">
    <property type="entry name" value="HTHARAC"/>
</dbReference>
<dbReference type="GO" id="GO:0003700">
    <property type="term" value="F:DNA-binding transcription factor activity"/>
    <property type="evidence" value="ECO:0007669"/>
    <property type="project" value="InterPro"/>
</dbReference>
<dbReference type="Pfam" id="PF14525">
    <property type="entry name" value="AraC_binding_2"/>
    <property type="match status" value="1"/>
</dbReference>
<sequence>MTMMLDTRAVSPGERSAYWAAGIAEHYFPMRVDSFAAELFDARLTGAQVGPLVVRSISGLPHRVSRTPRMVADADPESILLYLVRRGACLLEQDGRICELRAGDVAVHDTSRPSSFEARVGFDVTVVSLPRWFLGGYADAIADRVATRVRGVDDPLARLAAPLFVGVERIAEGVGLAGSDGDAAAEMLLPVIRNLFRDRDGDDDHTTGADALHARMRRYALESLQDPALDPEQIARAHHVSVRYVHKLFAPSGGVAAWIREQRMKAAADELRTTALPVADVAVRWGYRDAASFARAFRRAWGQSPGQLRRASA</sequence>
<name>A0A9X1S029_9MICO</name>
<evidence type="ECO:0000256" key="2">
    <source>
        <dbReference type="ARBA" id="ARBA00023125"/>
    </source>
</evidence>